<keyword evidence="7" id="KW-1133">Transmembrane helix</keyword>
<evidence type="ECO:0000256" key="2">
    <source>
        <dbReference type="ARBA" id="ARBA00022729"/>
    </source>
</evidence>
<dbReference type="RefSeq" id="WP_148733966.1">
    <property type="nucleotide sequence ID" value="NZ_VSSB01000001.1"/>
</dbReference>
<evidence type="ECO:0000259" key="8">
    <source>
        <dbReference type="Pfam" id="PF13462"/>
    </source>
</evidence>
<dbReference type="InterPro" id="IPR036249">
    <property type="entry name" value="Thioredoxin-like_sf"/>
</dbReference>
<evidence type="ECO:0000256" key="7">
    <source>
        <dbReference type="SAM" id="Phobius"/>
    </source>
</evidence>
<dbReference type="InterPro" id="IPR012336">
    <property type="entry name" value="Thioredoxin-like_fold"/>
</dbReference>
<evidence type="ECO:0000313" key="10">
    <source>
        <dbReference type="Proteomes" id="UP000325243"/>
    </source>
</evidence>
<proteinExistence type="inferred from homology"/>
<accession>A0A5S4VJW1</accession>
<organism evidence="9 10">
    <name type="scientific">Agromyces mariniharenae</name>
    <dbReference type="NCBI Taxonomy" id="2604423"/>
    <lineage>
        <taxon>Bacteria</taxon>
        <taxon>Bacillati</taxon>
        <taxon>Actinomycetota</taxon>
        <taxon>Actinomycetes</taxon>
        <taxon>Micrococcales</taxon>
        <taxon>Microbacteriaceae</taxon>
        <taxon>Agromyces</taxon>
    </lineage>
</organism>
<keyword evidence="2" id="KW-0732">Signal</keyword>
<evidence type="ECO:0000313" key="9">
    <source>
        <dbReference type="EMBL" id="TYL54435.1"/>
    </source>
</evidence>
<dbReference type="GO" id="GO:0016491">
    <property type="term" value="F:oxidoreductase activity"/>
    <property type="evidence" value="ECO:0007669"/>
    <property type="project" value="UniProtKB-KW"/>
</dbReference>
<keyword evidence="5" id="KW-0676">Redox-active center</keyword>
<keyword evidence="10" id="KW-1185">Reference proteome</keyword>
<keyword evidence="3" id="KW-0560">Oxidoreductase</keyword>
<dbReference type="Gene3D" id="3.40.30.10">
    <property type="entry name" value="Glutaredoxin"/>
    <property type="match status" value="1"/>
</dbReference>
<keyword evidence="4" id="KW-1015">Disulfide bond</keyword>
<dbReference type="PANTHER" id="PTHR13887:SF14">
    <property type="entry name" value="DISULFIDE BOND FORMATION PROTEIN D"/>
    <property type="match status" value="1"/>
</dbReference>
<dbReference type="EMBL" id="VSSB01000001">
    <property type="protein sequence ID" value="TYL54435.1"/>
    <property type="molecule type" value="Genomic_DNA"/>
</dbReference>
<gene>
    <name evidence="9" type="ORF">FYC51_12865</name>
</gene>
<dbReference type="Pfam" id="PF13462">
    <property type="entry name" value="Thioredoxin_4"/>
    <property type="match status" value="1"/>
</dbReference>
<dbReference type="Proteomes" id="UP000325243">
    <property type="component" value="Unassembled WGS sequence"/>
</dbReference>
<evidence type="ECO:0000256" key="3">
    <source>
        <dbReference type="ARBA" id="ARBA00023002"/>
    </source>
</evidence>
<feature type="region of interest" description="Disordered" evidence="6">
    <location>
        <begin position="1"/>
        <end position="21"/>
    </location>
</feature>
<protein>
    <submittedName>
        <fullName evidence="9">Thioredoxin domain-containing protein</fullName>
    </submittedName>
</protein>
<evidence type="ECO:0000256" key="4">
    <source>
        <dbReference type="ARBA" id="ARBA00023157"/>
    </source>
</evidence>
<dbReference type="PANTHER" id="PTHR13887">
    <property type="entry name" value="GLUTATHIONE S-TRANSFERASE KAPPA"/>
    <property type="match status" value="1"/>
</dbReference>
<dbReference type="CDD" id="cd02972">
    <property type="entry name" value="DsbA_family"/>
    <property type="match status" value="1"/>
</dbReference>
<feature type="compositionally biased region" description="Basic and acidic residues" evidence="6">
    <location>
        <begin position="12"/>
        <end position="21"/>
    </location>
</feature>
<comment type="caution">
    <text evidence="9">The sequence shown here is derived from an EMBL/GenBank/DDBJ whole genome shotgun (WGS) entry which is preliminary data.</text>
</comment>
<dbReference type="SUPFAM" id="SSF52833">
    <property type="entry name" value="Thioredoxin-like"/>
    <property type="match status" value="1"/>
</dbReference>
<keyword evidence="7" id="KW-0472">Membrane</keyword>
<feature type="transmembrane region" description="Helical" evidence="7">
    <location>
        <begin position="40"/>
        <end position="62"/>
    </location>
</feature>
<reference evidence="9 10" key="1">
    <citation type="submission" date="2019-08" db="EMBL/GenBank/DDBJ databases">
        <authorList>
            <person name="Hu J."/>
        </authorList>
    </citation>
    <scope>NUCLEOTIDE SEQUENCE [LARGE SCALE GENOMIC DNA]</scope>
    <source>
        <strain evidence="9 10">NEAU-184</strain>
    </source>
</reference>
<keyword evidence="7" id="KW-0812">Transmembrane</keyword>
<evidence type="ECO:0000256" key="6">
    <source>
        <dbReference type="SAM" id="MobiDB-lite"/>
    </source>
</evidence>
<evidence type="ECO:0000256" key="1">
    <source>
        <dbReference type="ARBA" id="ARBA00005791"/>
    </source>
</evidence>
<comment type="similarity">
    <text evidence="1">Belongs to the thioredoxin family. DsbA subfamily.</text>
</comment>
<sequence length="312" mass="33113">MTYGGSIQPRQTRNERREAAREKARILREQQKKRERRNRALLITGVTVVVALIAAVIIGIVVQNTKPAGPGPQNMASDGIVLTAGEDGSIVAVETPALDAGEAPTPTVPDESGEVANIVMYIDYLCPFCGQFEATNSDSIRTMVESGAATLEVHPIAILTNKSAGTQYSLRAANAAACVADSSPDSFFDFNAILFENQPEEGTSGLTNDELKTLADEAGVSSLSTIEQCIDDQQFKSWVQDATNRALTEPIPNTDPELPSVTGTPTVLVNGQQYGGSLEDPQEFQAFVLQATSATFNDSGATPTPTPTPAPQ</sequence>
<dbReference type="AlphaFoldDB" id="A0A5S4VJW1"/>
<evidence type="ECO:0000256" key="5">
    <source>
        <dbReference type="ARBA" id="ARBA00023284"/>
    </source>
</evidence>
<name>A0A5S4VJW1_9MICO</name>
<feature type="domain" description="Thioredoxin-like fold" evidence="8">
    <location>
        <begin position="117"/>
        <end position="287"/>
    </location>
</feature>